<gene>
    <name evidence="1" type="ORF">N8E88_09895</name>
</gene>
<protein>
    <submittedName>
        <fullName evidence="1">Uncharacterized protein</fullName>
    </submittedName>
</protein>
<name>A0ACD4D0E7_9HYPH</name>
<dbReference type="EMBL" id="CP104972">
    <property type="protein sequence ID" value="UXN59249.1"/>
    <property type="molecule type" value="Genomic_DNA"/>
</dbReference>
<sequence length="72" mass="8154">MPSFRFEFHEGTKNNDITVEFIDHEAALAEAKRAAGKMLVDSAIDPAEWLIRVYNDSEELIGTIFRNDLLNG</sequence>
<accession>A0ACD4D0E7</accession>
<geneLocation type="plasmid" evidence="1 2">
    <name>p_unnamed1</name>
</geneLocation>
<dbReference type="Proteomes" id="UP001061991">
    <property type="component" value="Plasmid p_unnamed1"/>
</dbReference>
<organism evidence="1 2">
    <name type="scientific">Phyllobacterium zundukense</name>
    <dbReference type="NCBI Taxonomy" id="1867719"/>
    <lineage>
        <taxon>Bacteria</taxon>
        <taxon>Pseudomonadati</taxon>
        <taxon>Pseudomonadota</taxon>
        <taxon>Alphaproteobacteria</taxon>
        <taxon>Hyphomicrobiales</taxon>
        <taxon>Phyllobacteriaceae</taxon>
        <taxon>Phyllobacterium</taxon>
    </lineage>
</organism>
<reference evidence="1" key="1">
    <citation type="submission" date="2022-09" db="EMBL/GenBank/DDBJ databases">
        <title>Interaction between co-microsymbionts with complementary sets of symbiotic genes in legume-rhizobium systems.</title>
        <authorList>
            <person name="Safronova V."/>
            <person name="Sazanova A."/>
            <person name="Afonin A."/>
            <person name="Chirak E."/>
        </authorList>
    </citation>
    <scope>NUCLEOTIDE SEQUENCE</scope>
    <source>
        <strain evidence="1">A18/3m</strain>
    </source>
</reference>
<evidence type="ECO:0000313" key="1">
    <source>
        <dbReference type="EMBL" id="UXN59249.1"/>
    </source>
</evidence>
<evidence type="ECO:0000313" key="2">
    <source>
        <dbReference type="Proteomes" id="UP001061991"/>
    </source>
</evidence>
<keyword evidence="1" id="KW-0614">Plasmid</keyword>
<keyword evidence="2" id="KW-1185">Reference proteome</keyword>
<proteinExistence type="predicted"/>